<dbReference type="OrthoDB" id="1921208at2759"/>
<name>A0A8H5LI13_9AGAR</name>
<proteinExistence type="predicted"/>
<accession>A0A8H5LI13</accession>
<feature type="compositionally biased region" description="Low complexity" evidence="1">
    <location>
        <begin position="584"/>
        <end position="605"/>
    </location>
</feature>
<organism evidence="2 3">
    <name type="scientific">Leucocoprinus leucothites</name>
    <dbReference type="NCBI Taxonomy" id="201217"/>
    <lineage>
        <taxon>Eukaryota</taxon>
        <taxon>Fungi</taxon>
        <taxon>Dikarya</taxon>
        <taxon>Basidiomycota</taxon>
        <taxon>Agaricomycotina</taxon>
        <taxon>Agaricomycetes</taxon>
        <taxon>Agaricomycetidae</taxon>
        <taxon>Agaricales</taxon>
        <taxon>Agaricineae</taxon>
        <taxon>Agaricaceae</taxon>
        <taxon>Leucocoprinus</taxon>
    </lineage>
</organism>
<dbReference type="PANTHER" id="PTHR34883:SF15">
    <property type="entry name" value="EXTRACELLULAR SERINE-RICH PROTEIN"/>
    <property type="match status" value="1"/>
</dbReference>
<dbReference type="CDD" id="cd00920">
    <property type="entry name" value="Cupredoxin"/>
    <property type="match status" value="2"/>
</dbReference>
<dbReference type="InterPro" id="IPR008972">
    <property type="entry name" value="Cupredoxin"/>
</dbReference>
<feature type="compositionally biased region" description="Polar residues" evidence="1">
    <location>
        <begin position="162"/>
        <end position="189"/>
    </location>
</feature>
<gene>
    <name evidence="2" type="ORF">D9756_001852</name>
</gene>
<feature type="compositionally biased region" description="Low complexity" evidence="1">
    <location>
        <begin position="190"/>
        <end position="205"/>
    </location>
</feature>
<feature type="region of interest" description="Disordered" evidence="1">
    <location>
        <begin position="405"/>
        <end position="430"/>
    </location>
</feature>
<sequence length="801" mass="87151">MSFEPPLFLEQFIFYKSAAFKMSESRGFKDKVEHLADKLIDIYQESKKKPSPPPKPPSWNHQHPNQLTAAFNGLSISNPTTPSAGQAKPNFIGGFNLAGASTSAPNVSSHPPTMPIPHLHSPGQQSLTMHMALDPNYSTRPDYNEFVDIPLPPHTPQKPSRPYSSLSSPGANVTTGLSPPSSPTRLNNPSTPIRPSLSSNSSTSPPSTPSNGRAQVQCAGITKTGKRCTRQVKVVLAADDGEEDGEGVARFCYQHTDEVLSPTGYYARKTGDWVLFADWIPPYLQKSAQASLRAEMEKTRSARDVPGYIYTFEIRDSSATKTINLKVGRAVNLVKRIDQWGKQCGSKEQVLRGFYPGYVEEDEGSLMKGRVQAGEKAAWCHRLERLVHIELADLVSTGVYLEPGWPRTEATPSTSTATPTKSKSNGNNKPCSDCGNLHKEIFEFRRWDKGKNRGREWEKIVKPVVERWGRFVDIYHIRDAEPGDTVRFIFKQKNHTVTQSTFEKPCEHLESGFDTGFIPVSDSEQTNFPIAQLNIHDKSPIWVYCRQGNHCQRGMVFAVNPANNFDAFKAAAMGNSTSSPPPLTSGSSVNSTTATAATTTPSGSSNVSVVTVTATVTATPSLTPSAAQAPTPTAFSVDHQVIVGGPGQFSFQPSSLKAQIGDTVTFQFRQSNHTVTQSSFPKPCEALSSTSTSGEVGFDSGFIPVADNAISFPTYSIHINDTKTIWAYCRQSDHCGRGMVFAINAPDEGPNTFNAFQTLATQMNGGSVTHASVKDNGVSSRKVDLIVVTTMTLVAFASCLL</sequence>
<feature type="region of interest" description="Disordered" evidence="1">
    <location>
        <begin position="101"/>
        <end position="124"/>
    </location>
</feature>
<protein>
    <submittedName>
        <fullName evidence="2">Uncharacterized protein</fullName>
    </submittedName>
</protein>
<dbReference type="SUPFAM" id="SSF49503">
    <property type="entry name" value="Cupredoxins"/>
    <property type="match status" value="2"/>
</dbReference>
<feature type="region of interest" description="Disordered" evidence="1">
    <location>
        <begin position="143"/>
        <end position="215"/>
    </location>
</feature>
<evidence type="ECO:0000313" key="2">
    <source>
        <dbReference type="EMBL" id="KAF5358176.1"/>
    </source>
</evidence>
<reference evidence="2 3" key="1">
    <citation type="journal article" date="2020" name="ISME J.">
        <title>Uncovering the hidden diversity of litter-decomposition mechanisms in mushroom-forming fungi.</title>
        <authorList>
            <person name="Floudas D."/>
            <person name="Bentzer J."/>
            <person name="Ahren D."/>
            <person name="Johansson T."/>
            <person name="Persson P."/>
            <person name="Tunlid A."/>
        </authorList>
    </citation>
    <scope>NUCLEOTIDE SEQUENCE [LARGE SCALE GENOMIC DNA]</scope>
    <source>
        <strain evidence="2 3">CBS 146.42</strain>
    </source>
</reference>
<feature type="compositionally biased region" description="Low complexity" evidence="1">
    <location>
        <begin position="410"/>
        <end position="424"/>
    </location>
</feature>
<dbReference type="EMBL" id="JAACJO010000005">
    <property type="protein sequence ID" value="KAF5358176.1"/>
    <property type="molecule type" value="Genomic_DNA"/>
</dbReference>
<comment type="caution">
    <text evidence="2">The sequence shown here is derived from an EMBL/GenBank/DDBJ whole genome shotgun (WGS) entry which is preliminary data.</text>
</comment>
<dbReference type="Pfam" id="PF13455">
    <property type="entry name" value="MUG113"/>
    <property type="match status" value="1"/>
</dbReference>
<dbReference type="Proteomes" id="UP000559027">
    <property type="component" value="Unassembled WGS sequence"/>
</dbReference>
<evidence type="ECO:0000256" key="1">
    <source>
        <dbReference type="SAM" id="MobiDB-lite"/>
    </source>
</evidence>
<feature type="compositionally biased region" description="Polar residues" evidence="1">
    <location>
        <begin position="101"/>
        <end position="111"/>
    </location>
</feature>
<feature type="region of interest" description="Disordered" evidence="1">
    <location>
        <begin position="575"/>
        <end position="605"/>
    </location>
</feature>
<feature type="region of interest" description="Disordered" evidence="1">
    <location>
        <begin position="46"/>
        <end position="65"/>
    </location>
</feature>
<evidence type="ECO:0000313" key="3">
    <source>
        <dbReference type="Proteomes" id="UP000559027"/>
    </source>
</evidence>
<dbReference type="Gene3D" id="2.60.40.420">
    <property type="entry name" value="Cupredoxins - blue copper proteins"/>
    <property type="match status" value="2"/>
</dbReference>
<dbReference type="AlphaFoldDB" id="A0A8H5LI13"/>
<dbReference type="PANTHER" id="PTHR34883">
    <property type="entry name" value="SERINE-RICH PROTEIN, PUTATIVE-RELATED-RELATED"/>
    <property type="match status" value="1"/>
</dbReference>
<dbReference type="InterPro" id="IPR052953">
    <property type="entry name" value="Ser-rich/MCO-related"/>
</dbReference>
<keyword evidence="3" id="KW-1185">Reference proteome</keyword>